<dbReference type="InterPro" id="IPR001451">
    <property type="entry name" value="Hexapep"/>
</dbReference>
<comment type="caution">
    <text evidence="6">The sequence shown here is derived from an EMBL/GenBank/DDBJ whole genome shotgun (WGS) entry which is preliminary data.</text>
</comment>
<dbReference type="InterPro" id="IPR005881">
    <property type="entry name" value="Ser_O-AcTrfase"/>
</dbReference>
<keyword evidence="2 5" id="KW-0808">Transferase</keyword>
<dbReference type="Gene3D" id="2.160.10.10">
    <property type="entry name" value="Hexapeptide repeat proteins"/>
    <property type="match status" value="1"/>
</dbReference>
<sequence length="184" mass="20818">MSNYSTLQKDFYRESGKWLSTFKIWAKCINPNLHFIYILRKNQQFGKVPVVGFFWRLVLRHFQIKYGFQIYPETQIGEGFYLGHWGSLVINPKTIIGKNCNIAQGVTIGQQNRGKNEGSPEIGNEVWIGPNAVIVGNIKIGNNVLIAPNSYVNFDIPSDSVVTGNPAKVYPNENATEGYINYKI</sequence>
<keyword evidence="7" id="KW-1185">Reference proteome</keyword>
<keyword evidence="3" id="KW-0677">Repeat</keyword>
<reference evidence="6 7" key="1">
    <citation type="submission" date="2021-09" db="EMBL/GenBank/DDBJ databases">
        <title>Genome sequencing and assembly of Chryseobacterium sp. RG1.</title>
        <authorList>
            <person name="Chhetri G."/>
        </authorList>
    </citation>
    <scope>NUCLEOTIDE SEQUENCE [LARGE SCALE GENOMIC DNA]</scope>
    <source>
        <strain evidence="6 7">RG1</strain>
    </source>
</reference>
<gene>
    <name evidence="6" type="ORF">JI747_006615</name>
</gene>
<dbReference type="SUPFAM" id="SSF51161">
    <property type="entry name" value="Trimeric LpxA-like enzymes"/>
    <property type="match status" value="1"/>
</dbReference>
<dbReference type="PROSITE" id="PS00101">
    <property type="entry name" value="HEXAPEP_TRANSFERASES"/>
    <property type="match status" value="1"/>
</dbReference>
<evidence type="ECO:0000256" key="1">
    <source>
        <dbReference type="ARBA" id="ARBA00007274"/>
    </source>
</evidence>
<dbReference type="EC" id="2.3.1.30" evidence="5"/>
<dbReference type="PIRSF" id="PIRSF000441">
    <property type="entry name" value="CysE"/>
    <property type="match status" value="1"/>
</dbReference>
<dbReference type="PANTHER" id="PTHR42811">
    <property type="entry name" value="SERINE ACETYLTRANSFERASE"/>
    <property type="match status" value="1"/>
</dbReference>
<evidence type="ECO:0000256" key="2">
    <source>
        <dbReference type="ARBA" id="ARBA00022679"/>
    </source>
</evidence>
<dbReference type="Pfam" id="PF00132">
    <property type="entry name" value="Hexapep"/>
    <property type="match status" value="1"/>
</dbReference>
<comment type="catalytic activity">
    <reaction evidence="5">
        <text>L-serine + acetyl-CoA = O-acetyl-L-serine + CoA</text>
        <dbReference type="Rhea" id="RHEA:24560"/>
        <dbReference type="ChEBI" id="CHEBI:33384"/>
        <dbReference type="ChEBI" id="CHEBI:57287"/>
        <dbReference type="ChEBI" id="CHEBI:57288"/>
        <dbReference type="ChEBI" id="CHEBI:58340"/>
        <dbReference type="EC" id="2.3.1.30"/>
    </reaction>
</comment>
<evidence type="ECO:0000313" key="6">
    <source>
        <dbReference type="EMBL" id="MCA6066842.1"/>
    </source>
</evidence>
<keyword evidence="4 5" id="KW-0012">Acyltransferase</keyword>
<evidence type="ECO:0000256" key="4">
    <source>
        <dbReference type="ARBA" id="ARBA00023315"/>
    </source>
</evidence>
<comment type="similarity">
    <text evidence="1 5">Belongs to the transferase hexapeptide repeat family.</text>
</comment>
<evidence type="ECO:0000256" key="3">
    <source>
        <dbReference type="ARBA" id="ARBA00022737"/>
    </source>
</evidence>
<protein>
    <recommendedName>
        <fullName evidence="5">Serine acetyltransferase</fullName>
        <ecNumber evidence="5">2.3.1.30</ecNumber>
    </recommendedName>
</protein>
<dbReference type="CDD" id="cd03354">
    <property type="entry name" value="LbH_SAT"/>
    <property type="match status" value="1"/>
</dbReference>
<organism evidence="6 7">
    <name type="scientific">Chryseobacterium tagetis</name>
    <dbReference type="NCBI Taxonomy" id="2801334"/>
    <lineage>
        <taxon>Bacteria</taxon>
        <taxon>Pseudomonadati</taxon>
        <taxon>Bacteroidota</taxon>
        <taxon>Flavobacteriia</taxon>
        <taxon>Flavobacteriales</taxon>
        <taxon>Weeksellaceae</taxon>
        <taxon>Chryseobacterium group</taxon>
        <taxon>Chryseobacterium</taxon>
    </lineage>
</organism>
<dbReference type="EMBL" id="JAERSE020000002">
    <property type="protein sequence ID" value="MCA6066842.1"/>
    <property type="molecule type" value="Genomic_DNA"/>
</dbReference>
<evidence type="ECO:0000256" key="5">
    <source>
        <dbReference type="PIRNR" id="PIRNR000441"/>
    </source>
</evidence>
<proteinExistence type="inferred from homology"/>
<accession>A0ABS8A083</accession>
<dbReference type="RefSeq" id="WP_225687135.1">
    <property type="nucleotide sequence ID" value="NZ_JAERSE020000002.1"/>
</dbReference>
<dbReference type="Proteomes" id="UP000618240">
    <property type="component" value="Unassembled WGS sequence"/>
</dbReference>
<evidence type="ECO:0000313" key="7">
    <source>
        <dbReference type="Proteomes" id="UP000618240"/>
    </source>
</evidence>
<dbReference type="InterPro" id="IPR018357">
    <property type="entry name" value="Hexapep_transf_CS"/>
</dbReference>
<name>A0ABS8A083_9FLAO</name>
<dbReference type="InterPro" id="IPR011004">
    <property type="entry name" value="Trimer_LpxA-like_sf"/>
</dbReference>
<dbReference type="InterPro" id="IPR045304">
    <property type="entry name" value="LbH_SAT"/>
</dbReference>